<feature type="compositionally biased region" description="Basic and acidic residues" evidence="1">
    <location>
        <begin position="822"/>
        <end position="831"/>
    </location>
</feature>
<evidence type="ECO:0000313" key="3">
    <source>
        <dbReference type="Proteomes" id="UP000050424"/>
    </source>
</evidence>
<evidence type="ECO:0000313" key="2">
    <source>
        <dbReference type="EMBL" id="KPM37580.1"/>
    </source>
</evidence>
<feature type="region of interest" description="Disordered" evidence="1">
    <location>
        <begin position="1015"/>
        <end position="1048"/>
    </location>
</feature>
<feature type="compositionally biased region" description="Polar residues" evidence="1">
    <location>
        <begin position="836"/>
        <end position="852"/>
    </location>
</feature>
<organism evidence="2 3">
    <name type="scientific">Neonectria ditissima</name>
    <dbReference type="NCBI Taxonomy" id="78410"/>
    <lineage>
        <taxon>Eukaryota</taxon>
        <taxon>Fungi</taxon>
        <taxon>Dikarya</taxon>
        <taxon>Ascomycota</taxon>
        <taxon>Pezizomycotina</taxon>
        <taxon>Sordariomycetes</taxon>
        <taxon>Hypocreomycetidae</taxon>
        <taxon>Hypocreales</taxon>
        <taxon>Nectriaceae</taxon>
        <taxon>Neonectria</taxon>
    </lineage>
</organism>
<dbReference type="Proteomes" id="UP000050424">
    <property type="component" value="Unassembled WGS sequence"/>
</dbReference>
<proteinExistence type="predicted"/>
<feature type="region of interest" description="Disordered" evidence="1">
    <location>
        <begin position="1300"/>
        <end position="1332"/>
    </location>
</feature>
<dbReference type="SUPFAM" id="SSF53474">
    <property type="entry name" value="alpha/beta-Hydrolases"/>
    <property type="match status" value="1"/>
</dbReference>
<reference evidence="2 3" key="1">
    <citation type="submission" date="2015-09" db="EMBL/GenBank/DDBJ databases">
        <title>Draft genome of a European isolate of the apple canker pathogen Neonectria ditissima.</title>
        <authorList>
            <person name="Gomez-Cortecero A."/>
            <person name="Harrison R.J."/>
            <person name="Armitage A.D."/>
        </authorList>
    </citation>
    <scope>NUCLEOTIDE SEQUENCE [LARGE SCALE GENOMIC DNA]</scope>
    <source>
        <strain evidence="2 3">R09/05</strain>
    </source>
</reference>
<dbReference type="EMBL" id="LKCW01000161">
    <property type="protein sequence ID" value="KPM37580.1"/>
    <property type="molecule type" value="Genomic_DNA"/>
</dbReference>
<feature type="region of interest" description="Disordered" evidence="1">
    <location>
        <begin position="1062"/>
        <end position="1117"/>
    </location>
</feature>
<dbReference type="Gene3D" id="3.40.50.1820">
    <property type="entry name" value="alpha/beta hydrolase"/>
    <property type="match status" value="1"/>
</dbReference>
<dbReference type="PANTHER" id="PTHR48187:SF2">
    <property type="entry name" value="LD21810P"/>
    <property type="match status" value="1"/>
</dbReference>
<evidence type="ECO:0000256" key="1">
    <source>
        <dbReference type="SAM" id="MobiDB-lite"/>
    </source>
</evidence>
<feature type="compositionally biased region" description="Polar residues" evidence="1">
    <location>
        <begin position="1158"/>
        <end position="1170"/>
    </location>
</feature>
<protein>
    <submittedName>
        <fullName evidence="2">Uncharacterized protein</fullName>
    </submittedName>
</protein>
<feature type="region of interest" description="Disordered" evidence="1">
    <location>
        <begin position="814"/>
        <end position="865"/>
    </location>
</feature>
<dbReference type="PANTHER" id="PTHR48187">
    <property type="entry name" value="LD21810P"/>
    <property type="match status" value="1"/>
</dbReference>
<dbReference type="InterPro" id="IPR027417">
    <property type="entry name" value="P-loop_NTPase"/>
</dbReference>
<gene>
    <name evidence="2" type="ORF">AK830_g8999</name>
</gene>
<keyword evidence="3" id="KW-1185">Reference proteome</keyword>
<name>A0A0N8H5Z9_9HYPO</name>
<feature type="region of interest" description="Disordered" evidence="1">
    <location>
        <begin position="1139"/>
        <end position="1264"/>
    </location>
</feature>
<dbReference type="SUPFAM" id="SSF52540">
    <property type="entry name" value="P-loop containing nucleoside triphosphate hydrolases"/>
    <property type="match status" value="1"/>
</dbReference>
<accession>A0A0N8H5Z9</accession>
<dbReference type="OrthoDB" id="5086500at2759"/>
<feature type="compositionally biased region" description="Basic and acidic residues" evidence="1">
    <location>
        <begin position="1323"/>
        <end position="1332"/>
    </location>
</feature>
<comment type="caution">
    <text evidence="2">The sequence shown here is derived from an EMBL/GenBank/DDBJ whole genome shotgun (WGS) entry which is preliminary data.</text>
</comment>
<dbReference type="Gene3D" id="3.40.50.300">
    <property type="entry name" value="P-loop containing nucleotide triphosphate hydrolases"/>
    <property type="match status" value="1"/>
</dbReference>
<feature type="compositionally biased region" description="Polar residues" evidence="1">
    <location>
        <begin position="1107"/>
        <end position="1116"/>
    </location>
</feature>
<sequence length="1332" mass="148224">MGSENRSIARYETTAVYTHPEAKVDIVLVHGLNGSPDKTWKAKNDMFWPLDLLPASLKGVQANIMVYGYNADVYSKRNDQSASDNFIQQHAQTLVTNLTLYRRSEGTFKNPIIWVCHSLGGILVKRALLYSNDLRAAHHEDHRSIYVSTFGLIFLGTPHTGSDGATWGIMLQAMSDAIIPRKFFESESVLLRTLKKDNETLANINSHFLDIYQRFHIHMAHENHKTDVKGTKVLIVDANSASPQLPGVTYYGIEATHTGMCKFDGPSAPGYRNISTDIRQWVVDAPAVVQVRWEVEEEERRARMRNEISERMSPYADPVDHQAHGHADQAPLTFIKDQTASRPVRLEAPEPIPQAIDEPLFIHPERFRPNSYFRGRGQELKDLHRMLMDKGRRDQGTSAVLIWAVPGGGKSHLAREYAFRHRHDYPGGVFWIRGKAQEDLEDGFLKMAKSAAIREGIRVKDECDLRDPTRAIPLVRKWLNRSEDWLLILDGVLHDTPGLSNYIPDAKHTSLILTSTDTSMAGNHKFDSPQKIELGPLDEEDAQIMLLEEMDKKKPWTQDDRSRALEAVLLMECLPLAVHAAARQLRATREPLSKYIRSYKNRPPTGGLGAYKGVRDKLQERGETAALNLMYLLSFFSGRVPVEMLALGLRALDKRTPVRTHDSMGKRSLNKTFTVLIAFALIERDEIEDAPSATATSPDSSHSGPPSTELLDMLKIHSIVQTFFRESLKKEKNQYEFWLERAAAVFCKSFDEGDSRARENPEMGLPDDYRRYAAHARKILEHIARVDRPAAELRVAEQALRRRLGDIQGHVSTVSRATTTGETERRAKDPHVSVFERTNSLSVPSSVTTTDSQSDEPGGLGPQLAWNHQASLPLDANPHHYHVPYPQDDPIPAPAFVHDGQVGDWNAGPSQHEAQDVSESHRTVRRQAAKRYYDRAGAWRETKKKVNEPRVVSISREFAVGQFSPAVSTLSQLVGSRTGGSSPVFTDAGQHLARLQSASQHGLGDADLKSEAETVGAAQGGPALQEHVGSVGNFNRGRARGNSSLSMPADLDRSRLRAQISHHHHQDAFDEDPFFDGSSFGAASIPSIHHHQEDWRPGSHDGPQPRHSPTSHSDSYLDTEVGQWAPHGLPIVVSSTSSLGPAVHPHHHARDSGYAGETFSNSLPSSQTTLQPPPHWRPSSLNPDGYSSQPLSRNASSNHEPSGAPSQTLPIQTRRAPSMARTEPSPRIAGFESPPTSYRAWQQRHAGPWSPERVEADAGEDGTEMVRSGSGGIQFNGRIVEFGQSPLSEAVYPLEIAESEPLWEDDEVPGPRSRPLGLGIVKKNREQRRQSP</sequence>
<dbReference type="InterPro" id="IPR029058">
    <property type="entry name" value="AB_hydrolase_fold"/>
</dbReference>
<feature type="compositionally biased region" description="Basic and acidic residues" evidence="1">
    <location>
        <begin position="1090"/>
        <end position="1099"/>
    </location>
</feature>
<feature type="compositionally biased region" description="Polar residues" evidence="1">
    <location>
        <begin position="1179"/>
        <end position="1211"/>
    </location>
</feature>